<dbReference type="Proteomes" id="UP000030008">
    <property type="component" value="Unassembled WGS sequence"/>
</dbReference>
<gene>
    <name evidence="1" type="ORF">CIAN88_11420</name>
    <name evidence="3" type="ORF">GT664_12435</name>
    <name evidence="2" type="ORF">MKC95_02620</name>
</gene>
<dbReference type="GO" id="GO:0000287">
    <property type="term" value="F:magnesium ion binding"/>
    <property type="evidence" value="ECO:0007669"/>
    <property type="project" value="TreeGrafter"/>
</dbReference>
<dbReference type="EMBL" id="WWTN01000020">
    <property type="protein sequence ID" value="MZH56535.1"/>
    <property type="molecule type" value="Genomic_DNA"/>
</dbReference>
<dbReference type="SFLD" id="SFLDS00003">
    <property type="entry name" value="Haloacid_Dehalogenase"/>
    <property type="match status" value="1"/>
</dbReference>
<name>A0A099I5U7_CLOIN</name>
<reference evidence="2" key="3">
    <citation type="journal article" date="2022" name="Clin. Infect. Dis.">
        <title>Association between Clostridium innocuum and antibiotic-associated diarrhea in adults and children: A cross-sectional study and comparative genomics analysis.</title>
        <authorList>
            <person name="Cherny K.E."/>
            <person name="Muscat E.B."/>
            <person name="Balaji A."/>
            <person name="Mukherjee J."/>
            <person name="Ozer E.A."/>
            <person name="Angarone M.P."/>
            <person name="Hauser A.R."/>
            <person name="Sichel J.S."/>
            <person name="Amponsah E."/>
            <person name="Kociolek L.K."/>
        </authorList>
    </citation>
    <scope>NUCLEOTIDE SEQUENCE</scope>
    <source>
        <strain evidence="2">NU1-AC-029v</strain>
    </source>
</reference>
<dbReference type="RefSeq" id="WP_008819163.1">
    <property type="nucleotide sequence ID" value="NZ_AP025565.1"/>
</dbReference>
<dbReference type="NCBIfam" id="TIGR01484">
    <property type="entry name" value="HAD-SF-IIB"/>
    <property type="match status" value="1"/>
</dbReference>
<dbReference type="GO" id="GO:0005829">
    <property type="term" value="C:cytosol"/>
    <property type="evidence" value="ECO:0007669"/>
    <property type="project" value="TreeGrafter"/>
</dbReference>
<dbReference type="GO" id="GO:0016791">
    <property type="term" value="F:phosphatase activity"/>
    <property type="evidence" value="ECO:0007669"/>
    <property type="project" value="TreeGrafter"/>
</dbReference>
<dbReference type="PANTHER" id="PTHR10000:SF25">
    <property type="entry name" value="PHOSPHATASE YKRA-RELATED"/>
    <property type="match status" value="1"/>
</dbReference>
<comment type="caution">
    <text evidence="1">The sequence shown here is derived from an EMBL/GenBank/DDBJ whole genome shotgun (WGS) entry which is preliminary data.</text>
</comment>
<dbReference type="EMBL" id="JAKTMA010000003">
    <property type="protein sequence ID" value="MCR0231661.1"/>
    <property type="molecule type" value="Genomic_DNA"/>
</dbReference>
<dbReference type="Pfam" id="PF08282">
    <property type="entry name" value="Hydrolase_3"/>
    <property type="match status" value="1"/>
</dbReference>
<dbReference type="SFLD" id="SFLDG01140">
    <property type="entry name" value="C2.B:_Phosphomannomutase_and_P"/>
    <property type="match status" value="1"/>
</dbReference>
<dbReference type="NCBIfam" id="TIGR00099">
    <property type="entry name" value="Cof-subfamily"/>
    <property type="match status" value="1"/>
</dbReference>
<evidence type="ECO:0000313" key="2">
    <source>
        <dbReference type="EMBL" id="MCR0231661.1"/>
    </source>
</evidence>
<organism evidence="1 4">
    <name type="scientific">Clostridium innocuum</name>
    <dbReference type="NCBI Taxonomy" id="1522"/>
    <lineage>
        <taxon>Bacteria</taxon>
        <taxon>Bacillati</taxon>
        <taxon>Bacillota</taxon>
        <taxon>Clostridia</taxon>
        <taxon>Eubacteriales</taxon>
        <taxon>Clostridiaceae</taxon>
        <taxon>Clostridium</taxon>
    </lineage>
</organism>
<dbReference type="AlphaFoldDB" id="A0A099I5U7"/>
<dbReference type="PANTHER" id="PTHR10000">
    <property type="entry name" value="PHOSPHOSERINE PHOSPHATASE"/>
    <property type="match status" value="1"/>
</dbReference>
<dbReference type="EMBL" id="JQIF01000048">
    <property type="protein sequence ID" value="KGJ53075.1"/>
    <property type="molecule type" value="Genomic_DNA"/>
</dbReference>
<dbReference type="Proteomes" id="UP001203972">
    <property type="component" value="Unassembled WGS sequence"/>
</dbReference>
<evidence type="ECO:0000313" key="3">
    <source>
        <dbReference type="EMBL" id="MZH56535.1"/>
    </source>
</evidence>
<dbReference type="InterPro" id="IPR023214">
    <property type="entry name" value="HAD_sf"/>
</dbReference>
<keyword evidence="1" id="KW-0378">Hydrolase</keyword>
<reference evidence="1 4" key="1">
    <citation type="submission" date="2014-08" db="EMBL/GenBank/DDBJ databases">
        <title>Clostridium innocuum, an unnegligible vancomycin-resistant pathogen causing extra-intestinal infections.</title>
        <authorList>
            <person name="Feng Y."/>
            <person name="Chiu C.-H."/>
        </authorList>
    </citation>
    <scope>NUCLEOTIDE SEQUENCE [LARGE SCALE GENOMIC DNA]</scope>
    <source>
        <strain evidence="1 4">AN88</strain>
    </source>
</reference>
<sequence>MKHIKALFFDVDNTLYTHRIHDFPATTRQTLNRLKENGYRIGIATSRCRYEVRNLPAFFRDFAFDAAIFDGGALIMGKEETVTSFPLLQEQVERLIRYCEQRHIPVRYSTFDNDCLTTPCPHNIRDEFFKLYLNMPVVKPYEQETVFNMLAYPQNGEQREEIIALMRDAFIVTHSSNTLEITAENVDKSKGVEAMAAHWDIPVEQIACFGDGANDVGMLQAAGIGIAMGNANPKAKAAADYVCGSIDEDGLYHFCKEMEWI</sequence>
<accession>A0A099I5U7</accession>
<evidence type="ECO:0000313" key="1">
    <source>
        <dbReference type="EMBL" id="KGJ53075.1"/>
    </source>
</evidence>
<evidence type="ECO:0000313" key="4">
    <source>
        <dbReference type="Proteomes" id="UP000030008"/>
    </source>
</evidence>
<dbReference type="PROSITE" id="PS01229">
    <property type="entry name" value="COF_2"/>
    <property type="match status" value="1"/>
</dbReference>
<dbReference type="SUPFAM" id="SSF56784">
    <property type="entry name" value="HAD-like"/>
    <property type="match status" value="1"/>
</dbReference>
<dbReference type="Gene3D" id="3.40.50.1000">
    <property type="entry name" value="HAD superfamily/HAD-like"/>
    <property type="match status" value="1"/>
</dbReference>
<dbReference type="Proteomes" id="UP000604383">
    <property type="component" value="Unassembled WGS sequence"/>
</dbReference>
<protein>
    <submittedName>
        <fullName evidence="1 3">Hydrolase</fullName>
    </submittedName>
    <submittedName>
        <fullName evidence="2">HAD family hydrolase</fullName>
    </submittedName>
</protein>
<dbReference type="InterPro" id="IPR006379">
    <property type="entry name" value="HAD-SF_hydro_IIB"/>
</dbReference>
<reference evidence="3" key="2">
    <citation type="journal article" date="2019" name="Nat. Med.">
        <title>A library of human gut bacterial isolates paired with longitudinal multiomics data enables mechanistic microbiome research.</title>
        <authorList>
            <person name="Poyet M."/>
            <person name="Groussin M."/>
            <person name="Gibbons S.M."/>
            <person name="Avila-Pacheco J."/>
            <person name="Jiang X."/>
            <person name="Kearney S.M."/>
            <person name="Perrotta A.R."/>
            <person name="Berdy B."/>
            <person name="Zhao S."/>
            <person name="Lieberman T.D."/>
            <person name="Swanson P.K."/>
            <person name="Smith M."/>
            <person name="Roesemann S."/>
            <person name="Alexander J.E."/>
            <person name="Rich S.A."/>
            <person name="Livny J."/>
            <person name="Vlamakis H."/>
            <person name="Clish C."/>
            <person name="Bullock K."/>
            <person name="Deik A."/>
            <person name="Scott J."/>
            <person name="Pierce K.A."/>
            <person name="Xavier R.J."/>
            <person name="Alm E.J."/>
        </authorList>
    </citation>
    <scope>NUCLEOTIDE SEQUENCE</scope>
    <source>
        <strain evidence="3">BIOML-A12</strain>
    </source>
</reference>
<dbReference type="InterPro" id="IPR036412">
    <property type="entry name" value="HAD-like_sf"/>
</dbReference>
<proteinExistence type="predicted"/>
<dbReference type="Gene3D" id="3.30.1240.10">
    <property type="match status" value="1"/>
</dbReference>
<dbReference type="InterPro" id="IPR000150">
    <property type="entry name" value="Cof"/>
</dbReference>